<dbReference type="AlphaFoldDB" id="A0A183GJW0"/>
<keyword evidence="1" id="KW-0812">Transmembrane</keyword>
<accession>A0A183GJW0</accession>
<proteinExistence type="predicted"/>
<keyword evidence="1" id="KW-0472">Membrane</keyword>
<keyword evidence="3" id="KW-1185">Reference proteome</keyword>
<evidence type="ECO:0000313" key="2">
    <source>
        <dbReference type="EMBL" id="VDP35750.1"/>
    </source>
</evidence>
<keyword evidence="1" id="KW-1133">Transmembrane helix</keyword>
<sequence length="97" mass="11182">MHVLCFQRVVFCLLLFYLLVSVVPVLLHYPLSLVSLFVPCLTIFYALCHLRSESRSDHWPCGLLKKLTLTVTFFILNGFSRNKHHSNQHTFSNTDSG</sequence>
<gene>
    <name evidence="2" type="ORF">HPBE_LOCUS22971</name>
</gene>
<name>A0A183GJW0_HELPZ</name>
<feature type="transmembrane region" description="Helical" evidence="1">
    <location>
        <begin position="9"/>
        <end position="27"/>
    </location>
</feature>
<organism evidence="3 4">
    <name type="scientific">Heligmosomoides polygyrus</name>
    <name type="common">Parasitic roundworm</name>
    <dbReference type="NCBI Taxonomy" id="6339"/>
    <lineage>
        <taxon>Eukaryota</taxon>
        <taxon>Metazoa</taxon>
        <taxon>Ecdysozoa</taxon>
        <taxon>Nematoda</taxon>
        <taxon>Chromadorea</taxon>
        <taxon>Rhabditida</taxon>
        <taxon>Rhabditina</taxon>
        <taxon>Rhabditomorpha</taxon>
        <taxon>Strongyloidea</taxon>
        <taxon>Heligmosomidae</taxon>
        <taxon>Heligmosomoides</taxon>
    </lineage>
</organism>
<evidence type="ECO:0000313" key="4">
    <source>
        <dbReference type="WBParaSite" id="HPBE_0002297201-mRNA-1"/>
    </source>
</evidence>
<accession>A0A3P8CXJ9</accession>
<evidence type="ECO:0000313" key="3">
    <source>
        <dbReference type="Proteomes" id="UP000050761"/>
    </source>
</evidence>
<evidence type="ECO:0000256" key="1">
    <source>
        <dbReference type="SAM" id="Phobius"/>
    </source>
</evidence>
<reference evidence="4" key="2">
    <citation type="submission" date="2019-09" db="UniProtKB">
        <authorList>
            <consortium name="WormBaseParasite"/>
        </authorList>
    </citation>
    <scope>IDENTIFICATION</scope>
</reference>
<dbReference type="WBParaSite" id="HPBE_0002297201-mRNA-1">
    <property type="protein sequence ID" value="HPBE_0002297201-mRNA-1"/>
    <property type="gene ID" value="HPBE_0002297201"/>
</dbReference>
<dbReference type="EMBL" id="UZAH01034548">
    <property type="protein sequence ID" value="VDP35750.1"/>
    <property type="molecule type" value="Genomic_DNA"/>
</dbReference>
<dbReference type="Proteomes" id="UP000050761">
    <property type="component" value="Unassembled WGS sequence"/>
</dbReference>
<protein>
    <submittedName>
        <fullName evidence="4">Secreted protein</fullName>
    </submittedName>
</protein>
<reference evidence="2 3" key="1">
    <citation type="submission" date="2018-11" db="EMBL/GenBank/DDBJ databases">
        <authorList>
            <consortium name="Pathogen Informatics"/>
        </authorList>
    </citation>
    <scope>NUCLEOTIDE SEQUENCE [LARGE SCALE GENOMIC DNA]</scope>
</reference>